<gene>
    <name evidence="5" type="ORF">H7T88_22105</name>
</gene>
<protein>
    <submittedName>
        <fullName evidence="5">ATP-binding cassette domain-containing protein</fullName>
    </submittedName>
</protein>
<dbReference type="PANTHER" id="PTHR42711:SF1">
    <property type="entry name" value="ABC-TRANSPORT PROTEIN, ATP-BINDING COMPONENT"/>
    <property type="match status" value="1"/>
</dbReference>
<keyword evidence="1" id="KW-0813">Transport</keyword>
<evidence type="ECO:0000259" key="4">
    <source>
        <dbReference type="PROSITE" id="PS50893"/>
    </source>
</evidence>
<evidence type="ECO:0000256" key="3">
    <source>
        <dbReference type="ARBA" id="ARBA00022840"/>
    </source>
</evidence>
<dbReference type="GO" id="GO:0005524">
    <property type="term" value="F:ATP binding"/>
    <property type="evidence" value="ECO:0007669"/>
    <property type="project" value="UniProtKB-KW"/>
</dbReference>
<keyword evidence="3 5" id="KW-0067">ATP-binding</keyword>
<dbReference type="InterPro" id="IPR027417">
    <property type="entry name" value="P-loop_NTPase"/>
</dbReference>
<evidence type="ECO:0000256" key="1">
    <source>
        <dbReference type="ARBA" id="ARBA00022448"/>
    </source>
</evidence>
<dbReference type="PROSITE" id="PS00211">
    <property type="entry name" value="ABC_TRANSPORTER_1"/>
    <property type="match status" value="1"/>
</dbReference>
<dbReference type="SMART" id="SM00382">
    <property type="entry name" value="AAA"/>
    <property type="match status" value="1"/>
</dbReference>
<dbReference type="PANTHER" id="PTHR42711">
    <property type="entry name" value="ABC TRANSPORTER ATP-BINDING PROTEIN"/>
    <property type="match status" value="1"/>
</dbReference>
<keyword evidence="2" id="KW-0547">Nucleotide-binding</keyword>
<evidence type="ECO:0000313" key="5">
    <source>
        <dbReference type="EMBL" id="MBY0205906.1"/>
    </source>
</evidence>
<dbReference type="Pfam" id="PF00005">
    <property type="entry name" value="ABC_tran"/>
    <property type="match status" value="1"/>
</dbReference>
<evidence type="ECO:0000313" key="6">
    <source>
        <dbReference type="Proteomes" id="UP000706031"/>
    </source>
</evidence>
<proteinExistence type="predicted"/>
<dbReference type="InterPro" id="IPR003593">
    <property type="entry name" value="AAA+_ATPase"/>
</dbReference>
<name>A0ABS7KPL0_9BACL</name>
<dbReference type="SUPFAM" id="SSF52540">
    <property type="entry name" value="P-loop containing nucleoside triphosphate hydrolases"/>
    <property type="match status" value="1"/>
</dbReference>
<dbReference type="InterPro" id="IPR050763">
    <property type="entry name" value="ABC_transporter_ATP-binding"/>
</dbReference>
<feature type="domain" description="ABC transporter" evidence="4">
    <location>
        <begin position="18"/>
        <end position="255"/>
    </location>
</feature>
<organism evidence="5 6">
    <name type="scientific">Paenibacillus cucumis</name>
    <name type="common">ex Kampfer et al. 2016</name>
    <dbReference type="NCBI Taxonomy" id="1776858"/>
    <lineage>
        <taxon>Bacteria</taxon>
        <taxon>Bacillati</taxon>
        <taxon>Bacillota</taxon>
        <taxon>Bacilli</taxon>
        <taxon>Bacillales</taxon>
        <taxon>Paenibacillaceae</taxon>
        <taxon>Paenibacillus</taxon>
    </lineage>
</organism>
<dbReference type="Gene3D" id="3.40.50.300">
    <property type="entry name" value="P-loop containing nucleotide triphosphate hydrolases"/>
    <property type="match status" value="1"/>
</dbReference>
<dbReference type="InterPro" id="IPR003439">
    <property type="entry name" value="ABC_transporter-like_ATP-bd"/>
</dbReference>
<sequence length="339" mass="38638">MMKIEVNHLSKHYQVQRKQKEPIWKILSRKSYETKRVVDNISFNVGEGEIVGYLGPNGAGKSTTIKMLTGILVPSAGEILVNGIVPHKNRKEHSKQIGVVFGQRSQLWWELPVIDSFNLLRHMYKVPEKRFKQKLDLFHDVLDVGSFLNTPVRNLSLGQKMRADFAASLLHDPQILFLDEPTIGLDVIAKERIREFIQTINKENKVTVILTTHDVGDIEALCHRTIIIDKGKIIYNGDLGNMKSQFGKYRTLIVDIKTEKPVYVENASISKIEGSKVWIQFNRNVTNPTQIISSLIKTYEVEDFTVEEPQIENIIKQIYDGKHSSQSNNEGIDIGYGIN</sequence>
<reference evidence="5 6" key="1">
    <citation type="submission" date="2020-08" db="EMBL/GenBank/DDBJ databases">
        <title>Fungal Genomes of the International Space Station.</title>
        <authorList>
            <person name="Seuylemezian A."/>
            <person name="Singh N.K."/>
            <person name="Wood J."/>
            <person name="Venkateswaran K."/>
        </authorList>
    </citation>
    <scope>NUCLEOTIDE SEQUENCE [LARGE SCALE GENOMIC DNA]</scope>
    <source>
        <strain evidence="5 6">S/N-304-OC-R4</strain>
    </source>
</reference>
<keyword evidence="6" id="KW-1185">Reference proteome</keyword>
<dbReference type="PROSITE" id="PS50893">
    <property type="entry name" value="ABC_TRANSPORTER_2"/>
    <property type="match status" value="1"/>
</dbReference>
<dbReference type="Proteomes" id="UP000706031">
    <property type="component" value="Unassembled WGS sequence"/>
</dbReference>
<accession>A0ABS7KPL0</accession>
<evidence type="ECO:0000256" key="2">
    <source>
        <dbReference type="ARBA" id="ARBA00022741"/>
    </source>
</evidence>
<dbReference type="EMBL" id="JACLIC010000039">
    <property type="protein sequence ID" value="MBY0205906.1"/>
    <property type="molecule type" value="Genomic_DNA"/>
</dbReference>
<comment type="caution">
    <text evidence="5">The sequence shown here is derived from an EMBL/GenBank/DDBJ whole genome shotgun (WGS) entry which is preliminary data.</text>
</comment>
<dbReference type="InterPro" id="IPR017871">
    <property type="entry name" value="ABC_transporter-like_CS"/>
</dbReference>